<dbReference type="Gene3D" id="3.40.50.1820">
    <property type="entry name" value="alpha/beta hydrolase"/>
    <property type="match status" value="1"/>
</dbReference>
<reference evidence="1" key="1">
    <citation type="journal article" date="2014" name="Front. Microbiol.">
        <title>High frequency of phylogenetically diverse reductive dehalogenase-homologous genes in deep subseafloor sedimentary metagenomes.</title>
        <authorList>
            <person name="Kawai M."/>
            <person name="Futagami T."/>
            <person name="Toyoda A."/>
            <person name="Takaki Y."/>
            <person name="Nishi S."/>
            <person name="Hori S."/>
            <person name="Arai W."/>
            <person name="Tsubouchi T."/>
            <person name="Morono Y."/>
            <person name="Uchiyama I."/>
            <person name="Ito T."/>
            <person name="Fujiyama A."/>
            <person name="Inagaki F."/>
            <person name="Takami H."/>
        </authorList>
    </citation>
    <scope>NUCLEOTIDE SEQUENCE</scope>
    <source>
        <strain evidence="1">Expedition CK06-06</strain>
    </source>
</reference>
<protein>
    <recommendedName>
        <fullName evidence="2">Acetyl xylan esterase domain-containing protein</fullName>
    </recommendedName>
</protein>
<feature type="non-terminal residue" evidence="1">
    <location>
        <position position="134"/>
    </location>
</feature>
<dbReference type="AlphaFoldDB" id="X1AZT3"/>
<dbReference type="EMBL" id="BART01018283">
    <property type="protein sequence ID" value="GAG74647.1"/>
    <property type="molecule type" value="Genomic_DNA"/>
</dbReference>
<dbReference type="InterPro" id="IPR029058">
    <property type="entry name" value="AB_hydrolase_fold"/>
</dbReference>
<sequence>MSEESGTSAEHVHGLLGREIGRVQFVAHDVVSRRVAAGWVTEDLLFHANTGDRIPAWFIHPAEVEKPVAAVLYCHAHGNRNDIGRQELLEGRPALQGAYATDLQDLGCAVLCLDMPCFGERLLPEESALSKSHS</sequence>
<comment type="caution">
    <text evidence="1">The sequence shown here is derived from an EMBL/GenBank/DDBJ whole genome shotgun (WGS) entry which is preliminary data.</text>
</comment>
<accession>X1AZT3</accession>
<organism evidence="1">
    <name type="scientific">marine sediment metagenome</name>
    <dbReference type="NCBI Taxonomy" id="412755"/>
    <lineage>
        <taxon>unclassified sequences</taxon>
        <taxon>metagenomes</taxon>
        <taxon>ecological metagenomes</taxon>
    </lineage>
</organism>
<dbReference type="SUPFAM" id="SSF53474">
    <property type="entry name" value="alpha/beta-Hydrolases"/>
    <property type="match status" value="1"/>
</dbReference>
<name>X1AZT3_9ZZZZ</name>
<evidence type="ECO:0008006" key="2">
    <source>
        <dbReference type="Google" id="ProtNLM"/>
    </source>
</evidence>
<proteinExistence type="predicted"/>
<gene>
    <name evidence="1" type="ORF">S01H4_34538</name>
</gene>
<evidence type="ECO:0000313" key="1">
    <source>
        <dbReference type="EMBL" id="GAG74647.1"/>
    </source>
</evidence>